<protein>
    <submittedName>
        <fullName evidence="2">Uncharacterized protein</fullName>
    </submittedName>
</protein>
<sequence length="257" mass="29079">MPTETPITSTDIAKSFDDVQDPETNDPEVEYIDRKLETDKPVPELIEYGHPIVIGRKHEGEEQTLRARQINGLSTQGVFLEPVAYGQDYKAMSRTALVMYAAQPEGNTYNTIVYNAGIRDVVHNIYNPDGTIMERKILRGTGSVQQENTKRAELRDQGQQVEDLTPDEIVQMRSGSLFIARENKFLICASTKSLSTLEVSIPANPIKEPGLEFQMTHLDSKKHPYGKLRPDHVYEPDPPTSVYDEELQKAEKYQEVI</sequence>
<feature type="region of interest" description="Disordered" evidence="1">
    <location>
        <begin position="1"/>
        <end position="27"/>
    </location>
</feature>
<reference evidence="2 3" key="1">
    <citation type="submission" date="2017-09" db="EMBL/GenBank/DDBJ databases">
        <title>Depth-based differentiation of microbial function through sediment-hosted aquifers and enrichment of novel symbionts in the deep terrestrial subsurface.</title>
        <authorList>
            <person name="Probst A.J."/>
            <person name="Ladd B."/>
            <person name="Jarett J.K."/>
            <person name="Geller-Mcgrath D.E."/>
            <person name="Sieber C.M."/>
            <person name="Emerson J.B."/>
            <person name="Anantharaman K."/>
            <person name="Thomas B.C."/>
            <person name="Malmstrom R."/>
            <person name="Stieglmeier M."/>
            <person name="Klingl A."/>
            <person name="Woyke T."/>
            <person name="Ryan C.M."/>
            <person name="Banfield J.F."/>
        </authorList>
    </citation>
    <scope>NUCLEOTIDE SEQUENCE [LARGE SCALE GENOMIC DNA]</scope>
    <source>
        <strain evidence="2">CG23_combo_of_CG06-09_8_20_14_all_34_8</strain>
    </source>
</reference>
<organism evidence="2 3">
    <name type="scientific">Candidatus Beckwithbacteria bacterium CG23_combo_of_CG06-09_8_20_14_all_34_8</name>
    <dbReference type="NCBI Taxonomy" id="1974497"/>
    <lineage>
        <taxon>Bacteria</taxon>
        <taxon>Candidatus Beckwithiibacteriota</taxon>
    </lineage>
</organism>
<evidence type="ECO:0000256" key="1">
    <source>
        <dbReference type="SAM" id="MobiDB-lite"/>
    </source>
</evidence>
<dbReference type="EMBL" id="PCSR01000011">
    <property type="protein sequence ID" value="PIP53532.1"/>
    <property type="molecule type" value="Genomic_DNA"/>
</dbReference>
<comment type="caution">
    <text evidence="2">The sequence shown here is derived from an EMBL/GenBank/DDBJ whole genome shotgun (WGS) entry which is preliminary data.</text>
</comment>
<evidence type="ECO:0000313" key="3">
    <source>
        <dbReference type="Proteomes" id="UP000229459"/>
    </source>
</evidence>
<proteinExistence type="predicted"/>
<name>A0A2H0B794_9BACT</name>
<feature type="compositionally biased region" description="Polar residues" evidence="1">
    <location>
        <begin position="1"/>
        <end position="12"/>
    </location>
</feature>
<evidence type="ECO:0000313" key="2">
    <source>
        <dbReference type="EMBL" id="PIP53532.1"/>
    </source>
</evidence>
<gene>
    <name evidence="2" type="ORF">COX08_00485</name>
</gene>
<dbReference type="AlphaFoldDB" id="A0A2H0B794"/>
<accession>A0A2H0B794</accession>
<dbReference type="Proteomes" id="UP000229459">
    <property type="component" value="Unassembled WGS sequence"/>
</dbReference>
<feature type="compositionally biased region" description="Acidic residues" evidence="1">
    <location>
        <begin position="18"/>
        <end position="27"/>
    </location>
</feature>